<keyword evidence="1" id="KW-0472">Membrane</keyword>
<gene>
    <name evidence="2" type="ORF">C8E03_104131</name>
</gene>
<feature type="transmembrane region" description="Helical" evidence="1">
    <location>
        <begin position="50"/>
        <end position="71"/>
    </location>
</feature>
<comment type="caution">
    <text evidence="2">The sequence shown here is derived from an EMBL/GenBank/DDBJ whole genome shotgun (WGS) entry which is preliminary data.</text>
</comment>
<evidence type="ECO:0000313" key="2">
    <source>
        <dbReference type="EMBL" id="PXV91123.1"/>
    </source>
</evidence>
<sequence length="253" mass="29461">MRKKVSILYQISELKNSIITLYVIVICIMALTIILPWGKFDPSFDYYNSRFNGLEIITAIFLFIKGTHFFKNDFMMLMQNSVSRKSIFISKCYVIFIVGFAMSIIGNLILVIGNMIPNKNSINIFQGIYDMLFHQRVMQYSDFRIFFESLLFSFVFYLFFYCFGYLFIVIKNQMSRKLKIILITAISSFFIIILPFINALSNNKINDILLRSLNIALGISSGNSFALMLTLITIMIISFCIIYYYIQRAVFAD</sequence>
<evidence type="ECO:0000256" key="1">
    <source>
        <dbReference type="SAM" id="Phobius"/>
    </source>
</evidence>
<dbReference type="EMBL" id="QICS01000004">
    <property type="protein sequence ID" value="PXV91123.1"/>
    <property type="molecule type" value="Genomic_DNA"/>
</dbReference>
<name>A0A318ESA9_9FIRM</name>
<feature type="transmembrane region" description="Helical" evidence="1">
    <location>
        <begin position="180"/>
        <end position="200"/>
    </location>
</feature>
<feature type="transmembrane region" description="Helical" evidence="1">
    <location>
        <begin position="225"/>
        <end position="246"/>
    </location>
</feature>
<accession>A0A318ESA9</accession>
<evidence type="ECO:0000313" key="3">
    <source>
        <dbReference type="Proteomes" id="UP000247523"/>
    </source>
</evidence>
<organism evidence="2 3">
    <name type="scientific">Lachnotalea glycerini</name>
    <dbReference type="NCBI Taxonomy" id="1763509"/>
    <lineage>
        <taxon>Bacteria</taxon>
        <taxon>Bacillati</taxon>
        <taxon>Bacillota</taxon>
        <taxon>Clostridia</taxon>
        <taxon>Lachnospirales</taxon>
        <taxon>Lachnospiraceae</taxon>
        <taxon>Lachnotalea</taxon>
    </lineage>
</organism>
<feature type="transmembrane region" description="Helical" evidence="1">
    <location>
        <begin position="145"/>
        <end position="168"/>
    </location>
</feature>
<reference evidence="2 3" key="1">
    <citation type="submission" date="2018-05" db="EMBL/GenBank/DDBJ databases">
        <title>Genomic Encyclopedia of Type Strains, Phase IV (KMG-IV): sequencing the most valuable type-strain genomes for metagenomic binning, comparative biology and taxonomic classification.</title>
        <authorList>
            <person name="Goeker M."/>
        </authorList>
    </citation>
    <scope>NUCLEOTIDE SEQUENCE [LARGE SCALE GENOMIC DNA]</scope>
    <source>
        <strain evidence="2 3">DSM 28816</strain>
    </source>
</reference>
<evidence type="ECO:0008006" key="4">
    <source>
        <dbReference type="Google" id="ProtNLM"/>
    </source>
</evidence>
<protein>
    <recommendedName>
        <fullName evidence="4">ABC-2 family transporter</fullName>
    </recommendedName>
</protein>
<keyword evidence="1" id="KW-1133">Transmembrane helix</keyword>
<proteinExistence type="predicted"/>
<dbReference type="RefSeq" id="WP_110291000.1">
    <property type="nucleotide sequence ID" value="NZ_QICS01000004.1"/>
</dbReference>
<dbReference type="AlphaFoldDB" id="A0A318ESA9"/>
<feature type="transmembrane region" description="Helical" evidence="1">
    <location>
        <begin position="21"/>
        <end position="38"/>
    </location>
</feature>
<dbReference type="Proteomes" id="UP000247523">
    <property type="component" value="Unassembled WGS sequence"/>
</dbReference>
<keyword evidence="1" id="KW-0812">Transmembrane</keyword>
<feature type="transmembrane region" description="Helical" evidence="1">
    <location>
        <begin position="92"/>
        <end position="116"/>
    </location>
</feature>